<dbReference type="AlphaFoldDB" id="A0A8B8PAX9"/>
<keyword evidence="1" id="KW-0732">Signal</keyword>
<proteinExistence type="predicted"/>
<organism evidence="2 3">
    <name type="scientific">Rhodamnia argentea</name>
    <dbReference type="NCBI Taxonomy" id="178133"/>
    <lineage>
        <taxon>Eukaryota</taxon>
        <taxon>Viridiplantae</taxon>
        <taxon>Streptophyta</taxon>
        <taxon>Embryophyta</taxon>
        <taxon>Tracheophyta</taxon>
        <taxon>Spermatophyta</taxon>
        <taxon>Magnoliopsida</taxon>
        <taxon>eudicotyledons</taxon>
        <taxon>Gunneridae</taxon>
        <taxon>Pentapetalae</taxon>
        <taxon>rosids</taxon>
        <taxon>malvids</taxon>
        <taxon>Myrtales</taxon>
        <taxon>Myrtaceae</taxon>
        <taxon>Myrtoideae</taxon>
        <taxon>Myrteae</taxon>
        <taxon>Australasian group</taxon>
        <taxon>Rhodamnia</taxon>
    </lineage>
</organism>
<sequence>MDYSMHRLLFTALLILASAIDGTRGDAMVTGTVFCDQCKDGQRSLFDYPIYGIKVMVACANSDGQVTMSGEETTNWFGNYAMRFDGTPDLSRCYAQVMGGSSQGSAGCSASAGPAQSLRLTFRLFDMEFYSVDSLLSQPAQPMSFCPQSPAPVTPAVPSPPAFKLPPTPPLPPAPFLEASACPHEEWMMPAYKCYWRAVNPDTKVALVFGLLAARRYGTDVTLWQGLKGRGDPYRTLLREGTTAFLNSYNSIQFPYHTLGVIQHVNWALMGSTQDVLLTALRFKRANSGYGTTTCKFTPCK</sequence>
<dbReference type="Proteomes" id="UP000827889">
    <property type="component" value="Chromosome 5"/>
</dbReference>
<keyword evidence="2" id="KW-1185">Reference proteome</keyword>
<reference evidence="3" key="1">
    <citation type="submission" date="2025-08" db="UniProtKB">
        <authorList>
            <consortium name="RefSeq"/>
        </authorList>
    </citation>
    <scope>IDENTIFICATION</scope>
    <source>
        <tissue evidence="3">Leaf</tissue>
    </source>
</reference>
<evidence type="ECO:0000313" key="3">
    <source>
        <dbReference type="RefSeq" id="XP_030531926.1"/>
    </source>
</evidence>
<gene>
    <name evidence="3" type="primary">LOC115742004</name>
</gene>
<accession>A0A8B8PAX9</accession>
<dbReference type="PANTHER" id="PTHR33210">
    <property type="entry name" value="PROTODERMAL FACTOR 1"/>
    <property type="match status" value="1"/>
</dbReference>
<protein>
    <submittedName>
        <fullName evidence="3">Protodermal factor 1</fullName>
    </submittedName>
</protein>
<name>A0A8B8PAX9_9MYRT</name>
<feature type="signal peptide" evidence="1">
    <location>
        <begin position="1"/>
        <end position="25"/>
    </location>
</feature>
<dbReference type="OrthoDB" id="1909008at2759"/>
<feature type="chain" id="PRO_5033988691" evidence="1">
    <location>
        <begin position="26"/>
        <end position="301"/>
    </location>
</feature>
<dbReference type="Pfam" id="PF01190">
    <property type="entry name" value="Pollen_Ole_e_1"/>
    <property type="match status" value="1"/>
</dbReference>
<dbReference type="InterPro" id="IPR039923">
    <property type="entry name" value="Protodermal_1"/>
</dbReference>
<dbReference type="PANTHER" id="PTHR33210:SF24">
    <property type="entry name" value="POLLEN OLE E 1 ALLERGEN AND EXTENSIN FAMILY PROTEIN"/>
    <property type="match status" value="1"/>
</dbReference>
<dbReference type="GeneID" id="115742004"/>
<dbReference type="RefSeq" id="XP_030531926.1">
    <property type="nucleotide sequence ID" value="XM_030676066.1"/>
</dbReference>
<dbReference type="KEGG" id="rarg:115742004"/>
<evidence type="ECO:0000256" key="1">
    <source>
        <dbReference type="SAM" id="SignalP"/>
    </source>
</evidence>
<evidence type="ECO:0000313" key="2">
    <source>
        <dbReference type="Proteomes" id="UP000827889"/>
    </source>
</evidence>